<evidence type="ECO:0000313" key="5">
    <source>
        <dbReference type="WBParaSite" id="Pan_g15412.t1"/>
    </source>
</evidence>
<dbReference type="Gene3D" id="3.30.70.980">
    <property type="match status" value="2"/>
</dbReference>
<dbReference type="PANTHER" id="PTHR12532">
    <property type="entry name" value="TRANSLATIONAL ACTIVATOR OF CYTOCHROME C OXIDASE 1"/>
    <property type="match status" value="1"/>
</dbReference>
<proteinExistence type="inferred from homology"/>
<protein>
    <submittedName>
        <fullName evidence="5">Transcriptional regulatory protein</fullName>
    </submittedName>
</protein>
<dbReference type="InterPro" id="IPR017856">
    <property type="entry name" value="Integrase-like_N"/>
</dbReference>
<evidence type="ECO:0000256" key="1">
    <source>
        <dbReference type="ARBA" id="ARBA00008724"/>
    </source>
</evidence>
<sequence length="276" mass="30389">MLSLGRLVAAPLSRRQLSLSAELLKGHSKWQNIKATKGKNDLLKSQKTNLLLRRVKTAVSTGGYDLKLNRKLADLQLEFKSLGLSLDTFNNYLVKLKNKPDLTFHYDLIGPSGSFFIIEAEGENKSKIQSQIAKSIKKIGGFRFAADSLQNRFEAKGIVHISAKTADGKTLKVEDVEELAIELDCEEVTALNDDGEKLEFTTEPNNVSKLESELAAKGYTIELAETQLIPLHAITVSEAESTLVEKFYEALQDVEEVKQIFDNIDSSEGTAAAATA</sequence>
<dbReference type="WBParaSite" id="Pan_g15412.t1">
    <property type="protein sequence ID" value="Pan_g15412.t1"/>
    <property type="gene ID" value="Pan_g15412"/>
</dbReference>
<feature type="domain" description="TACO1/YebC-like N-terminal" evidence="3">
    <location>
        <begin position="28"/>
        <end position="97"/>
    </location>
</feature>
<evidence type="ECO:0000259" key="2">
    <source>
        <dbReference type="Pfam" id="PF01709"/>
    </source>
</evidence>
<feature type="domain" description="TACO1/YebC-like second and third" evidence="2">
    <location>
        <begin position="104"/>
        <end position="264"/>
    </location>
</feature>
<organism evidence="4 5">
    <name type="scientific">Panagrellus redivivus</name>
    <name type="common">Microworm</name>
    <dbReference type="NCBI Taxonomy" id="6233"/>
    <lineage>
        <taxon>Eukaryota</taxon>
        <taxon>Metazoa</taxon>
        <taxon>Ecdysozoa</taxon>
        <taxon>Nematoda</taxon>
        <taxon>Chromadorea</taxon>
        <taxon>Rhabditida</taxon>
        <taxon>Tylenchina</taxon>
        <taxon>Panagrolaimomorpha</taxon>
        <taxon>Panagrolaimoidea</taxon>
        <taxon>Panagrolaimidae</taxon>
        <taxon>Panagrellus</taxon>
    </lineage>
</organism>
<dbReference type="Gene3D" id="1.10.10.200">
    <property type="match status" value="1"/>
</dbReference>
<dbReference type="GO" id="GO:0005739">
    <property type="term" value="C:mitochondrion"/>
    <property type="evidence" value="ECO:0007669"/>
    <property type="project" value="TreeGrafter"/>
</dbReference>
<dbReference type="InterPro" id="IPR049083">
    <property type="entry name" value="TACO1_YebC_N"/>
</dbReference>
<name>A0A7E4ZT02_PANRE</name>
<dbReference type="SUPFAM" id="SSF75625">
    <property type="entry name" value="YebC-like"/>
    <property type="match status" value="1"/>
</dbReference>
<keyword evidence="4" id="KW-1185">Reference proteome</keyword>
<reference evidence="5" key="2">
    <citation type="submission" date="2020-10" db="UniProtKB">
        <authorList>
            <consortium name="WormBaseParasite"/>
        </authorList>
    </citation>
    <scope>IDENTIFICATION</scope>
</reference>
<dbReference type="AlphaFoldDB" id="A0A7E4ZT02"/>
<dbReference type="Proteomes" id="UP000492821">
    <property type="component" value="Unassembled WGS sequence"/>
</dbReference>
<dbReference type="InterPro" id="IPR026564">
    <property type="entry name" value="Transcrip_reg_TACO1-like_dom3"/>
</dbReference>
<accession>A0A7E4ZT02</accession>
<dbReference type="InterPro" id="IPR048300">
    <property type="entry name" value="TACO1_YebC-like_2nd/3rd_dom"/>
</dbReference>
<dbReference type="InterPro" id="IPR029072">
    <property type="entry name" value="YebC-like"/>
</dbReference>
<dbReference type="InterPro" id="IPR002876">
    <property type="entry name" value="Transcrip_reg_TACO1-like"/>
</dbReference>
<evidence type="ECO:0000259" key="3">
    <source>
        <dbReference type="Pfam" id="PF20772"/>
    </source>
</evidence>
<comment type="similarity">
    <text evidence="1">Belongs to the TACO1 family.</text>
</comment>
<dbReference type="Pfam" id="PF20772">
    <property type="entry name" value="TACO1_YebC_N"/>
    <property type="match status" value="1"/>
</dbReference>
<evidence type="ECO:0000313" key="4">
    <source>
        <dbReference type="Proteomes" id="UP000492821"/>
    </source>
</evidence>
<reference evidence="4" key="1">
    <citation type="journal article" date="2013" name="Genetics">
        <title>The draft genome and transcriptome of Panagrellus redivivus are shaped by the harsh demands of a free-living lifestyle.</title>
        <authorList>
            <person name="Srinivasan J."/>
            <person name="Dillman A.R."/>
            <person name="Macchietto M.G."/>
            <person name="Heikkinen L."/>
            <person name="Lakso M."/>
            <person name="Fracchia K.M."/>
            <person name="Antoshechkin I."/>
            <person name="Mortazavi A."/>
            <person name="Wong G."/>
            <person name="Sternberg P.W."/>
        </authorList>
    </citation>
    <scope>NUCLEOTIDE SEQUENCE [LARGE SCALE GENOMIC DNA]</scope>
    <source>
        <strain evidence="4">MT8872</strain>
    </source>
</reference>
<dbReference type="PANTHER" id="PTHR12532:SF0">
    <property type="entry name" value="TRANSLATIONAL ACTIVATOR OF CYTOCHROME C OXIDASE 1"/>
    <property type="match status" value="1"/>
</dbReference>
<dbReference type="Pfam" id="PF01709">
    <property type="entry name" value="Transcrip_reg"/>
    <property type="match status" value="1"/>
</dbReference>